<evidence type="ECO:0000313" key="3">
    <source>
        <dbReference type="EMBL" id="EWS76450.1"/>
    </source>
</evidence>
<dbReference type="PROSITE" id="PS50042">
    <property type="entry name" value="CNMP_BINDING_3"/>
    <property type="match status" value="1"/>
</dbReference>
<dbReference type="Proteomes" id="UP000009168">
    <property type="component" value="Unassembled WGS sequence"/>
</dbReference>
<evidence type="ECO:0000259" key="2">
    <source>
        <dbReference type="PROSITE" id="PS50042"/>
    </source>
</evidence>
<dbReference type="InterPro" id="IPR018490">
    <property type="entry name" value="cNMP-bd_dom_sf"/>
</dbReference>
<feature type="transmembrane region" description="Helical" evidence="1">
    <location>
        <begin position="178"/>
        <end position="195"/>
    </location>
</feature>
<accession>W7XAR1</accession>
<dbReference type="SUPFAM" id="SSF51206">
    <property type="entry name" value="cAMP-binding domain-like"/>
    <property type="match status" value="1"/>
</dbReference>
<keyword evidence="1" id="KW-0472">Membrane</keyword>
<dbReference type="Pfam" id="PF00027">
    <property type="entry name" value="cNMP_binding"/>
    <property type="match status" value="1"/>
</dbReference>
<dbReference type="PANTHER" id="PTHR10217:SF435">
    <property type="entry name" value="POTASSIUM VOLTAGE-GATED CHANNEL PROTEIN EAG"/>
    <property type="match status" value="1"/>
</dbReference>
<dbReference type="InParanoid" id="W7XAR1"/>
<dbReference type="CDD" id="cd00038">
    <property type="entry name" value="CAP_ED"/>
    <property type="match status" value="1"/>
</dbReference>
<evidence type="ECO:0000256" key="1">
    <source>
        <dbReference type="SAM" id="Phobius"/>
    </source>
</evidence>
<dbReference type="InterPro" id="IPR000595">
    <property type="entry name" value="cNMP-bd_dom"/>
</dbReference>
<feature type="transmembrane region" description="Helical" evidence="1">
    <location>
        <begin position="147"/>
        <end position="166"/>
    </location>
</feature>
<dbReference type="Gene3D" id="1.10.287.70">
    <property type="match status" value="1"/>
</dbReference>
<dbReference type="Pfam" id="PF07885">
    <property type="entry name" value="Ion_trans_2"/>
    <property type="match status" value="1"/>
</dbReference>
<organism evidence="3 4">
    <name type="scientific">Tetrahymena thermophila (strain SB210)</name>
    <dbReference type="NCBI Taxonomy" id="312017"/>
    <lineage>
        <taxon>Eukaryota</taxon>
        <taxon>Sar</taxon>
        <taxon>Alveolata</taxon>
        <taxon>Ciliophora</taxon>
        <taxon>Intramacronucleata</taxon>
        <taxon>Oligohymenophorea</taxon>
        <taxon>Hymenostomatida</taxon>
        <taxon>Tetrahymenina</taxon>
        <taxon>Tetrahymenidae</taxon>
        <taxon>Tetrahymena</taxon>
    </lineage>
</organism>
<dbReference type="RefSeq" id="XP_012651016.1">
    <property type="nucleotide sequence ID" value="XM_012795562.1"/>
</dbReference>
<dbReference type="Gene3D" id="2.60.120.10">
    <property type="entry name" value="Jelly Rolls"/>
    <property type="match status" value="1"/>
</dbReference>
<reference evidence="4" key="1">
    <citation type="journal article" date="2006" name="PLoS Biol.">
        <title>Macronuclear genome sequence of the ciliate Tetrahymena thermophila, a model eukaryote.</title>
        <authorList>
            <person name="Eisen J.A."/>
            <person name="Coyne R.S."/>
            <person name="Wu M."/>
            <person name="Wu D."/>
            <person name="Thiagarajan M."/>
            <person name="Wortman J.R."/>
            <person name="Badger J.H."/>
            <person name="Ren Q."/>
            <person name="Amedeo P."/>
            <person name="Jones K.M."/>
            <person name="Tallon L.J."/>
            <person name="Delcher A.L."/>
            <person name="Salzberg S.L."/>
            <person name="Silva J.C."/>
            <person name="Haas B.J."/>
            <person name="Majoros W.H."/>
            <person name="Farzad M."/>
            <person name="Carlton J.M."/>
            <person name="Smith R.K. Jr."/>
            <person name="Garg J."/>
            <person name="Pearlman R.E."/>
            <person name="Karrer K.M."/>
            <person name="Sun L."/>
            <person name="Manning G."/>
            <person name="Elde N.C."/>
            <person name="Turkewitz A.P."/>
            <person name="Asai D.J."/>
            <person name="Wilkes D.E."/>
            <person name="Wang Y."/>
            <person name="Cai H."/>
            <person name="Collins K."/>
            <person name="Stewart B.A."/>
            <person name="Lee S.R."/>
            <person name="Wilamowska K."/>
            <person name="Weinberg Z."/>
            <person name="Ruzzo W.L."/>
            <person name="Wloga D."/>
            <person name="Gaertig J."/>
            <person name="Frankel J."/>
            <person name="Tsao C.-C."/>
            <person name="Gorovsky M.A."/>
            <person name="Keeling P.J."/>
            <person name="Waller R.F."/>
            <person name="Patron N.J."/>
            <person name="Cherry J.M."/>
            <person name="Stover N.A."/>
            <person name="Krieger C.J."/>
            <person name="del Toro C."/>
            <person name="Ryder H.F."/>
            <person name="Williamson S.C."/>
            <person name="Barbeau R.A."/>
            <person name="Hamilton E.P."/>
            <person name="Orias E."/>
        </authorList>
    </citation>
    <scope>NUCLEOTIDE SEQUENCE [LARGE SCALE GENOMIC DNA]</scope>
    <source>
        <strain evidence="4">SB210</strain>
    </source>
</reference>
<feature type="transmembrane region" description="Helical" evidence="1">
    <location>
        <begin position="77"/>
        <end position="99"/>
    </location>
</feature>
<dbReference type="GO" id="GO:0042391">
    <property type="term" value="P:regulation of membrane potential"/>
    <property type="evidence" value="ECO:0007669"/>
    <property type="project" value="TreeGrafter"/>
</dbReference>
<protein>
    <submittedName>
        <fullName evidence="3">Cation channel family transporter</fullName>
    </submittedName>
</protein>
<feature type="transmembrane region" description="Helical" evidence="1">
    <location>
        <begin position="20"/>
        <end position="37"/>
    </location>
</feature>
<proteinExistence type="predicted"/>
<name>W7XAR1_TETTS</name>
<dbReference type="AlphaFoldDB" id="W7XAR1"/>
<keyword evidence="4" id="KW-1185">Reference proteome</keyword>
<dbReference type="PANTHER" id="PTHR10217">
    <property type="entry name" value="VOLTAGE AND LIGAND GATED POTASSIUM CHANNEL"/>
    <property type="match status" value="1"/>
</dbReference>
<dbReference type="KEGG" id="tet:TTHERM_000070777"/>
<dbReference type="GeneID" id="24437094"/>
<evidence type="ECO:0000313" key="4">
    <source>
        <dbReference type="Proteomes" id="UP000009168"/>
    </source>
</evidence>
<dbReference type="EMBL" id="GG662853">
    <property type="protein sequence ID" value="EWS76450.1"/>
    <property type="molecule type" value="Genomic_DNA"/>
</dbReference>
<dbReference type="InterPro" id="IPR013099">
    <property type="entry name" value="K_chnl_dom"/>
</dbReference>
<sequence length="801" mass="95256">MKNRFKYCIYSNLIFQQFLFYYRIDLLLLILICFFWTNRSPFKIVVVILRIPALKQLSENIEQQLQLNRQQITIIQYLKLVSIIVIMSHIFGCMYLILIQQIIKSLIYSIFFFFLNFERFYYIGAYYNPSTENNWVHSQNLEDKNMVDVYIASFYWAIVTMASIGYGDIVPMNIYERIYVIFMVLVSNSITAYTINKIGEILDQYNIHEKQIKQKMMEITKQLNQASISKQLQIKINKQLEFLFFHQLQENYSIRDILQTLSLNLQCQYKIDVFGKFIKNQQVFNQVFSEEFLQEISLTVVEKSFMPEEIIFAKNSEPNQLYLILNGEIELNMFEMQGKQDNWKGNISIYKKGDILGYEEFISGDQRKNNATAKTVTNAGCIDQKQFLEIIQKFPKDHEIFCMMRDKLVIYKERNKLLQRLKCACCKQSNHDTQFCPLVHYMPREISLILKSQYSKNQERKFCKRRNQKQKAYTQINEIKCFINQLQQDSDIYNKLYFEYNSQLEEKKQDSLQDVIKELDKNFEQQGIKFSNNFIVSSKDIIQYEDQIKVLQFQKYKNKQKQPDNNQQDNQKLNYKSNMQIKTNDMNDDSGTIKFNTEKNIILQQQQPQSDFNEKDSIKISYINLEVQNSSLKAIEDSPKIQYVQNTPITYDQDNPISTILKNGKGQTIQSNGKIYIKTISSDQKKGISNDQILSSHLIVDDQCKMEMNNQQDELNVAKKVNFSNQLTQNYQNLRSKDLKGEKFQPSKVEFENEVFIGLDMYKNFVYYFPHNNLEQILIIYNKLKTKRIFKKIVNKRFQKR</sequence>
<gene>
    <name evidence="3" type="ORF">TTHERM_000070777</name>
</gene>
<dbReference type="InterPro" id="IPR050818">
    <property type="entry name" value="KCNH_animal-type"/>
</dbReference>
<dbReference type="GO" id="GO:0005249">
    <property type="term" value="F:voltage-gated potassium channel activity"/>
    <property type="evidence" value="ECO:0007669"/>
    <property type="project" value="TreeGrafter"/>
</dbReference>
<feature type="domain" description="Cyclic nucleotide-binding" evidence="2">
    <location>
        <begin position="284"/>
        <end position="391"/>
    </location>
</feature>
<dbReference type="SMART" id="SM00100">
    <property type="entry name" value="cNMP"/>
    <property type="match status" value="1"/>
</dbReference>
<feature type="transmembrane region" description="Helical" evidence="1">
    <location>
        <begin position="106"/>
        <end position="127"/>
    </location>
</feature>
<keyword evidence="1" id="KW-1133">Transmembrane helix</keyword>
<dbReference type="InterPro" id="IPR014710">
    <property type="entry name" value="RmlC-like_jellyroll"/>
</dbReference>
<dbReference type="SUPFAM" id="SSF81324">
    <property type="entry name" value="Voltage-gated potassium channels"/>
    <property type="match status" value="1"/>
</dbReference>
<dbReference type="OrthoDB" id="426293at2759"/>
<keyword evidence="1" id="KW-0812">Transmembrane</keyword>
<dbReference type="GO" id="GO:0005886">
    <property type="term" value="C:plasma membrane"/>
    <property type="evidence" value="ECO:0007669"/>
    <property type="project" value="TreeGrafter"/>
</dbReference>